<dbReference type="InterPro" id="IPR005793">
    <property type="entry name" value="Formyl_trans_C"/>
</dbReference>
<dbReference type="CDD" id="cd08646">
    <property type="entry name" value="FMT_core_Met-tRNA-FMT_N"/>
    <property type="match status" value="1"/>
</dbReference>
<comment type="similarity">
    <text evidence="2 8">Belongs to the Fmt family.</text>
</comment>
<reference evidence="11 12" key="1">
    <citation type="submission" date="2019-12" db="EMBL/GenBank/DDBJ databases">
        <title>Microbes associate with the intestines of laboratory mice.</title>
        <authorList>
            <person name="Navarre W."/>
            <person name="Wong E."/>
        </authorList>
    </citation>
    <scope>NUCLEOTIDE SEQUENCE [LARGE SCALE GENOMIC DNA]</scope>
    <source>
        <strain evidence="11 12">NM82_D38</strain>
    </source>
</reference>
<organism evidence="11 12">
    <name type="scientific">Parasutterella muris</name>
    <dbReference type="NCBI Taxonomy" id="2565572"/>
    <lineage>
        <taxon>Bacteria</taxon>
        <taxon>Pseudomonadati</taxon>
        <taxon>Pseudomonadota</taxon>
        <taxon>Betaproteobacteria</taxon>
        <taxon>Burkholderiales</taxon>
        <taxon>Sutterellaceae</taxon>
        <taxon>Parasutterella</taxon>
    </lineage>
</organism>
<evidence type="ECO:0000259" key="9">
    <source>
        <dbReference type="Pfam" id="PF00551"/>
    </source>
</evidence>
<dbReference type="InterPro" id="IPR005794">
    <property type="entry name" value="Fmt"/>
</dbReference>
<dbReference type="SUPFAM" id="SSF53328">
    <property type="entry name" value="Formyltransferase"/>
    <property type="match status" value="1"/>
</dbReference>
<keyword evidence="5 8" id="KW-0808">Transferase</keyword>
<evidence type="ECO:0000256" key="1">
    <source>
        <dbReference type="ARBA" id="ARBA00002606"/>
    </source>
</evidence>
<dbReference type="Pfam" id="PF02911">
    <property type="entry name" value="Formyl_trans_C"/>
    <property type="match status" value="1"/>
</dbReference>
<gene>
    <name evidence="8" type="primary">fmt</name>
    <name evidence="11" type="ORF">E5987_01130</name>
</gene>
<protein>
    <recommendedName>
        <fullName evidence="4 8">Methionyl-tRNA formyltransferase</fullName>
        <ecNumber evidence="3 8">2.1.2.9</ecNumber>
    </recommendedName>
</protein>
<evidence type="ECO:0000256" key="8">
    <source>
        <dbReference type="HAMAP-Rule" id="MF_00182"/>
    </source>
</evidence>
<evidence type="ECO:0000256" key="5">
    <source>
        <dbReference type="ARBA" id="ARBA00022679"/>
    </source>
</evidence>
<dbReference type="PANTHER" id="PTHR11138:SF5">
    <property type="entry name" value="METHIONYL-TRNA FORMYLTRANSFERASE, MITOCHONDRIAL"/>
    <property type="match status" value="1"/>
</dbReference>
<dbReference type="InterPro" id="IPR011034">
    <property type="entry name" value="Formyl_transferase-like_C_sf"/>
</dbReference>
<dbReference type="Gene3D" id="3.40.50.170">
    <property type="entry name" value="Formyl transferase, N-terminal domain"/>
    <property type="match status" value="1"/>
</dbReference>
<dbReference type="EC" id="2.1.2.9" evidence="3 8"/>
<evidence type="ECO:0000313" key="11">
    <source>
        <dbReference type="EMBL" id="MVX55810.1"/>
    </source>
</evidence>
<dbReference type="InterPro" id="IPR001555">
    <property type="entry name" value="GART_AS"/>
</dbReference>
<feature type="domain" description="Formyl transferase N-terminal" evidence="9">
    <location>
        <begin position="1"/>
        <end position="193"/>
    </location>
</feature>
<evidence type="ECO:0000256" key="7">
    <source>
        <dbReference type="ARBA" id="ARBA00048558"/>
    </source>
</evidence>
<evidence type="ECO:0000313" key="12">
    <source>
        <dbReference type="Proteomes" id="UP000472580"/>
    </source>
</evidence>
<keyword evidence="6 8" id="KW-0648">Protein biosynthesis</keyword>
<feature type="binding site" evidence="8">
    <location>
        <begin position="124"/>
        <end position="127"/>
    </location>
    <ligand>
        <name>(6S)-5,6,7,8-tetrahydrofolate</name>
        <dbReference type="ChEBI" id="CHEBI:57453"/>
    </ligand>
</feature>
<dbReference type="EMBL" id="WSRP01000002">
    <property type="protein sequence ID" value="MVX55810.1"/>
    <property type="molecule type" value="Genomic_DNA"/>
</dbReference>
<dbReference type="SUPFAM" id="SSF50486">
    <property type="entry name" value="FMT C-terminal domain-like"/>
    <property type="match status" value="1"/>
</dbReference>
<dbReference type="GO" id="GO:0005829">
    <property type="term" value="C:cytosol"/>
    <property type="evidence" value="ECO:0007669"/>
    <property type="project" value="TreeGrafter"/>
</dbReference>
<evidence type="ECO:0000256" key="2">
    <source>
        <dbReference type="ARBA" id="ARBA00010699"/>
    </source>
</evidence>
<dbReference type="InterPro" id="IPR044135">
    <property type="entry name" value="Met-tRNA-FMT_C"/>
</dbReference>
<proteinExistence type="inferred from homology"/>
<evidence type="ECO:0000259" key="10">
    <source>
        <dbReference type="Pfam" id="PF02911"/>
    </source>
</evidence>
<dbReference type="Gene3D" id="3.10.25.10">
    <property type="entry name" value="Formyl transferase, C-terminal domain"/>
    <property type="match status" value="1"/>
</dbReference>
<dbReference type="InterPro" id="IPR036477">
    <property type="entry name" value="Formyl_transf_N_sf"/>
</dbReference>
<dbReference type="InterPro" id="IPR002376">
    <property type="entry name" value="Formyl_transf_N"/>
</dbReference>
<dbReference type="InterPro" id="IPR041711">
    <property type="entry name" value="Met-tRNA-FMT_N"/>
</dbReference>
<evidence type="ECO:0000256" key="6">
    <source>
        <dbReference type="ARBA" id="ARBA00022917"/>
    </source>
</evidence>
<dbReference type="Pfam" id="PF00551">
    <property type="entry name" value="Formyl_trans_N"/>
    <property type="match status" value="1"/>
</dbReference>
<dbReference type="GO" id="GO:0004479">
    <property type="term" value="F:methionyl-tRNA formyltransferase activity"/>
    <property type="evidence" value="ECO:0007669"/>
    <property type="project" value="UniProtKB-UniRule"/>
</dbReference>
<comment type="function">
    <text evidence="1 8">Attaches a formyl group to the free amino group of methionyl-tRNA(fMet). The formyl group appears to play a dual role in the initiator identity of N-formylmethionyl-tRNA by promoting its recognition by IF2 and preventing the misappropriation of this tRNA by the elongation apparatus.</text>
</comment>
<evidence type="ECO:0000256" key="4">
    <source>
        <dbReference type="ARBA" id="ARBA00016014"/>
    </source>
</evidence>
<keyword evidence="12" id="KW-1185">Reference proteome</keyword>
<dbReference type="AlphaFoldDB" id="A0A6L6YDR9"/>
<dbReference type="NCBIfam" id="TIGR00460">
    <property type="entry name" value="fmt"/>
    <property type="match status" value="1"/>
</dbReference>
<name>A0A6L6YDR9_9BURK</name>
<sequence length="322" mass="34475">MRIVFAGTPDFAAEALRKLIESEHEVVLVLSQPDRPSGRGRKLKASEVKQTALSAGIKVLTPLTLRRSKGLEETAEAIEAMKAADADVLVVAAYGLIIPQEVLDIPRGVSPEHPEIKAVNIHGSLLPAWRGAAPIARAIEKGDAETGITLMQMDAGLDTGPMLMEESVPITEKDTAENLTRELSELGAEMLLRYLDDPNAYPPRAQPQGATYANKLSKEEGRIDWGQSAQEIACRIRAFNPAPGCFFSLNDEVLKAWMAAADSGKTSLAPGTVISSDAKGICVACGGGTVLRLTRLQRPGGKKLDVRDFLSGHSIKAGEVFK</sequence>
<comment type="caution">
    <text evidence="11">The sequence shown here is derived from an EMBL/GenBank/DDBJ whole genome shotgun (WGS) entry which is preliminary data.</text>
</comment>
<feature type="domain" description="Formyl transferase C-terminal" evidence="10">
    <location>
        <begin position="215"/>
        <end position="313"/>
    </location>
</feature>
<dbReference type="Proteomes" id="UP000472580">
    <property type="component" value="Unassembled WGS sequence"/>
</dbReference>
<dbReference type="PANTHER" id="PTHR11138">
    <property type="entry name" value="METHIONYL-TRNA FORMYLTRANSFERASE"/>
    <property type="match status" value="1"/>
</dbReference>
<dbReference type="RefSeq" id="WP_160334242.1">
    <property type="nucleotide sequence ID" value="NZ_WSRP01000002.1"/>
</dbReference>
<dbReference type="HAMAP" id="MF_00182">
    <property type="entry name" value="Formyl_trans"/>
    <property type="match status" value="1"/>
</dbReference>
<dbReference type="OrthoDB" id="9802815at2"/>
<comment type="catalytic activity">
    <reaction evidence="7 8">
        <text>L-methionyl-tRNA(fMet) + (6R)-10-formyltetrahydrofolate = N-formyl-L-methionyl-tRNA(fMet) + (6S)-5,6,7,8-tetrahydrofolate + H(+)</text>
        <dbReference type="Rhea" id="RHEA:24380"/>
        <dbReference type="Rhea" id="RHEA-COMP:9952"/>
        <dbReference type="Rhea" id="RHEA-COMP:9953"/>
        <dbReference type="ChEBI" id="CHEBI:15378"/>
        <dbReference type="ChEBI" id="CHEBI:57453"/>
        <dbReference type="ChEBI" id="CHEBI:78530"/>
        <dbReference type="ChEBI" id="CHEBI:78844"/>
        <dbReference type="ChEBI" id="CHEBI:195366"/>
        <dbReference type="EC" id="2.1.2.9"/>
    </reaction>
</comment>
<accession>A0A6L6YDR9</accession>
<dbReference type="PROSITE" id="PS00373">
    <property type="entry name" value="GART"/>
    <property type="match status" value="1"/>
</dbReference>
<dbReference type="CDD" id="cd08704">
    <property type="entry name" value="Met_tRNA_FMT_C"/>
    <property type="match status" value="1"/>
</dbReference>
<evidence type="ECO:0000256" key="3">
    <source>
        <dbReference type="ARBA" id="ARBA00012261"/>
    </source>
</evidence>
<dbReference type="InterPro" id="IPR037022">
    <property type="entry name" value="Formyl_trans_C_sf"/>
</dbReference>